<keyword evidence="3" id="KW-1003">Cell membrane</keyword>
<proteinExistence type="predicted"/>
<evidence type="ECO:0000313" key="10">
    <source>
        <dbReference type="EMBL" id="KAL0959091.1"/>
    </source>
</evidence>
<dbReference type="Proteomes" id="UP001556367">
    <property type="component" value="Unassembled WGS sequence"/>
</dbReference>
<sequence>MITGKSIATLVIFILSIFFVIHPVSWNIPLPRYGKRRFVLGLSTAPIIAIAILWAAQCLGPAQIRHGIVGLDGIKPYNILILFFSLAYMAITLDITGILQSAAFWVSNKGGSNGYKLFFYFYLLLTGISVVLGNDPIILSGTAFLVYYTKVAELNPTSWLMAEFAAANTASMVLFVGNPTNVVICEGFRVQNAAFTAYTILPFLACITTCFIALAVQFRDKKYVPRKLEVNQQLDVRSVLLDPVGAWFGSILLGSCLAVIIVVSFFGVDVWKISLPFAAAKFIYDICWDHYRYVKGIPMLGRSHPKRKRSDDSQGSDDKNVLEKQLARRFSHAPGSMSEPTSRETTLPISASPTMVAEPGDFKSNILPIHRTTSPVPEENDEGLEAGNSKSEKDAHMKPKSSPSRLSYRMHQLSLHFPTFFTALPRLPFALVPFAFSQFILIEALSHQGWIELFATWLVRATNRQMHPTIWLVGVLGVILCNLSGTNIGATILLTKVVRAAALPPSSDRAGAIALAVASNIGAVSFTFSASLAGLLWRAILKQKGILITQTEFAKWNVLPILVMTAAGLAVVSAEMAVLY</sequence>
<keyword evidence="6 8" id="KW-0472">Membrane</keyword>
<evidence type="ECO:0000256" key="2">
    <source>
        <dbReference type="ARBA" id="ARBA00022448"/>
    </source>
</evidence>
<keyword evidence="4 8" id="KW-0812">Transmembrane</keyword>
<evidence type="ECO:0000256" key="5">
    <source>
        <dbReference type="ARBA" id="ARBA00022989"/>
    </source>
</evidence>
<keyword evidence="5 8" id="KW-1133">Transmembrane helix</keyword>
<keyword evidence="2" id="KW-0813">Transport</keyword>
<feature type="transmembrane region" description="Helical" evidence="8">
    <location>
        <begin position="558"/>
        <end position="579"/>
    </location>
</feature>
<evidence type="ECO:0000256" key="6">
    <source>
        <dbReference type="ARBA" id="ARBA00023136"/>
    </source>
</evidence>
<organism evidence="10 11">
    <name type="scientific">Hohenbuehelia grisea</name>
    <dbReference type="NCBI Taxonomy" id="104357"/>
    <lineage>
        <taxon>Eukaryota</taxon>
        <taxon>Fungi</taxon>
        <taxon>Dikarya</taxon>
        <taxon>Basidiomycota</taxon>
        <taxon>Agaricomycotina</taxon>
        <taxon>Agaricomycetes</taxon>
        <taxon>Agaricomycetidae</taxon>
        <taxon>Agaricales</taxon>
        <taxon>Pleurotineae</taxon>
        <taxon>Pleurotaceae</taxon>
        <taxon>Hohenbuehelia</taxon>
    </lineage>
</organism>
<protein>
    <recommendedName>
        <fullName evidence="9">Citrate transporter-like domain-containing protein</fullName>
    </recommendedName>
</protein>
<feature type="transmembrane region" description="Helical" evidence="8">
    <location>
        <begin position="470"/>
        <end position="493"/>
    </location>
</feature>
<feature type="transmembrane region" description="Helical" evidence="8">
    <location>
        <begin position="77"/>
        <end position="99"/>
    </location>
</feature>
<dbReference type="PANTHER" id="PTHR43302:SF5">
    <property type="entry name" value="TRANSPORTER ARSB-RELATED"/>
    <property type="match status" value="1"/>
</dbReference>
<evidence type="ECO:0000259" key="9">
    <source>
        <dbReference type="Pfam" id="PF03600"/>
    </source>
</evidence>
<comment type="caution">
    <text evidence="10">The sequence shown here is derived from an EMBL/GenBank/DDBJ whole genome shotgun (WGS) entry which is preliminary data.</text>
</comment>
<name>A0ABR3JU49_9AGAR</name>
<dbReference type="EMBL" id="JASNQZ010000003">
    <property type="protein sequence ID" value="KAL0959091.1"/>
    <property type="molecule type" value="Genomic_DNA"/>
</dbReference>
<feature type="region of interest" description="Disordered" evidence="7">
    <location>
        <begin position="330"/>
        <end position="403"/>
    </location>
</feature>
<evidence type="ECO:0000256" key="1">
    <source>
        <dbReference type="ARBA" id="ARBA00004651"/>
    </source>
</evidence>
<feature type="domain" description="Citrate transporter-like" evidence="9">
    <location>
        <begin position="48"/>
        <end position="265"/>
    </location>
</feature>
<reference evidence="11" key="1">
    <citation type="submission" date="2024-06" db="EMBL/GenBank/DDBJ databases">
        <title>Multi-omics analyses provide insights into the biosynthesis of the anticancer antibiotic pleurotin in Hohenbuehelia grisea.</title>
        <authorList>
            <person name="Weaver J.A."/>
            <person name="Alberti F."/>
        </authorList>
    </citation>
    <scope>NUCLEOTIDE SEQUENCE [LARGE SCALE GENOMIC DNA]</scope>
    <source>
        <strain evidence="11">T-177</strain>
    </source>
</reference>
<dbReference type="Pfam" id="PF03600">
    <property type="entry name" value="CitMHS"/>
    <property type="match status" value="1"/>
</dbReference>
<feature type="transmembrane region" description="Helical" evidence="8">
    <location>
        <begin position="7"/>
        <end position="26"/>
    </location>
</feature>
<feature type="compositionally biased region" description="Polar residues" evidence="7">
    <location>
        <begin position="338"/>
        <end position="353"/>
    </location>
</feature>
<feature type="transmembrane region" description="Helical" evidence="8">
    <location>
        <begin position="239"/>
        <end position="267"/>
    </location>
</feature>
<feature type="transmembrane region" description="Helical" evidence="8">
    <location>
        <begin position="513"/>
        <end position="537"/>
    </location>
</feature>
<evidence type="ECO:0000256" key="7">
    <source>
        <dbReference type="SAM" id="MobiDB-lite"/>
    </source>
</evidence>
<keyword evidence="11" id="KW-1185">Reference proteome</keyword>
<evidence type="ECO:0000256" key="4">
    <source>
        <dbReference type="ARBA" id="ARBA00022692"/>
    </source>
</evidence>
<feature type="transmembrane region" description="Helical" evidence="8">
    <location>
        <begin position="119"/>
        <end position="147"/>
    </location>
</feature>
<accession>A0ABR3JU49</accession>
<dbReference type="InterPro" id="IPR004680">
    <property type="entry name" value="Cit_transptr-like_dom"/>
</dbReference>
<comment type="subcellular location">
    <subcellularLocation>
        <location evidence="1">Cell membrane</location>
        <topology evidence="1">Multi-pass membrane protein</topology>
    </subcellularLocation>
</comment>
<dbReference type="PANTHER" id="PTHR43302">
    <property type="entry name" value="TRANSPORTER ARSB-RELATED"/>
    <property type="match status" value="1"/>
</dbReference>
<evidence type="ECO:0000256" key="3">
    <source>
        <dbReference type="ARBA" id="ARBA00022475"/>
    </source>
</evidence>
<evidence type="ECO:0000313" key="11">
    <source>
        <dbReference type="Proteomes" id="UP001556367"/>
    </source>
</evidence>
<feature type="transmembrane region" description="Helical" evidence="8">
    <location>
        <begin position="197"/>
        <end position="218"/>
    </location>
</feature>
<gene>
    <name evidence="10" type="ORF">HGRIS_014389</name>
</gene>
<feature type="transmembrane region" description="Helical" evidence="8">
    <location>
        <begin position="38"/>
        <end position="56"/>
    </location>
</feature>
<evidence type="ECO:0000256" key="8">
    <source>
        <dbReference type="SAM" id="Phobius"/>
    </source>
</evidence>